<evidence type="ECO:0000256" key="1">
    <source>
        <dbReference type="ARBA" id="ARBA00022490"/>
    </source>
</evidence>
<reference evidence="5" key="1">
    <citation type="journal article" date="2020" name="Ecol. Evol.">
        <title>Genome structure and content of the rice root-knot nematode (Meloidogyne graminicola).</title>
        <authorList>
            <person name="Phan N.T."/>
            <person name="Danchin E.G.J."/>
            <person name="Klopp C."/>
            <person name="Perfus-Barbeoch L."/>
            <person name="Kozlowski D.K."/>
            <person name="Koutsovoulos G.D."/>
            <person name="Lopez-Roques C."/>
            <person name="Bouchez O."/>
            <person name="Zahm M."/>
            <person name="Besnard G."/>
            <person name="Bellafiore S."/>
        </authorList>
    </citation>
    <scope>NUCLEOTIDE SEQUENCE</scope>
    <source>
        <strain evidence="5">VN-18</strain>
    </source>
</reference>
<dbReference type="Gene3D" id="2.130.10.10">
    <property type="entry name" value="YVTN repeat-like/Quinoprotein amine dehydrogenase"/>
    <property type="match status" value="1"/>
</dbReference>
<protein>
    <recommendedName>
        <fullName evidence="7">WD_REPEATS_REGION domain-containing protein</fullName>
    </recommendedName>
</protein>
<dbReference type="GO" id="GO:0010992">
    <property type="term" value="P:ubiquitin recycling"/>
    <property type="evidence" value="ECO:0007669"/>
    <property type="project" value="TreeGrafter"/>
</dbReference>
<dbReference type="InterPro" id="IPR001680">
    <property type="entry name" value="WD40_rpt"/>
</dbReference>
<organism evidence="5 6">
    <name type="scientific">Meloidogyne graminicola</name>
    <dbReference type="NCBI Taxonomy" id="189291"/>
    <lineage>
        <taxon>Eukaryota</taxon>
        <taxon>Metazoa</taxon>
        <taxon>Ecdysozoa</taxon>
        <taxon>Nematoda</taxon>
        <taxon>Chromadorea</taxon>
        <taxon>Rhabditida</taxon>
        <taxon>Tylenchina</taxon>
        <taxon>Tylenchomorpha</taxon>
        <taxon>Tylenchoidea</taxon>
        <taxon>Meloidogynidae</taxon>
        <taxon>Meloidogyninae</taxon>
        <taxon>Meloidogyne</taxon>
    </lineage>
</organism>
<dbReference type="GO" id="GO:0005737">
    <property type="term" value="C:cytoplasm"/>
    <property type="evidence" value="ECO:0007669"/>
    <property type="project" value="TreeGrafter"/>
</dbReference>
<evidence type="ECO:0008006" key="7">
    <source>
        <dbReference type="Google" id="ProtNLM"/>
    </source>
</evidence>
<dbReference type="InterPro" id="IPR020472">
    <property type="entry name" value="WD40_PAC1"/>
</dbReference>
<keyword evidence="2 4" id="KW-0853">WD repeat</keyword>
<dbReference type="InterPro" id="IPR036322">
    <property type="entry name" value="WD40_repeat_dom_sf"/>
</dbReference>
<dbReference type="PROSITE" id="PS50082">
    <property type="entry name" value="WD_REPEATS_2"/>
    <property type="match status" value="4"/>
</dbReference>
<comment type="caution">
    <text evidence="5">The sequence shown here is derived from an EMBL/GenBank/DDBJ whole genome shotgun (WGS) entry which is preliminary data.</text>
</comment>
<feature type="repeat" description="WD" evidence="4">
    <location>
        <begin position="174"/>
        <end position="207"/>
    </location>
</feature>
<gene>
    <name evidence="5" type="ORF">Mgra_00005309</name>
</gene>
<accession>A0A8S9ZPI4</accession>
<dbReference type="Pfam" id="PF00400">
    <property type="entry name" value="WD40"/>
    <property type="match status" value="4"/>
</dbReference>
<dbReference type="PROSITE" id="PS50294">
    <property type="entry name" value="WD_REPEATS_REGION"/>
    <property type="match status" value="2"/>
</dbReference>
<dbReference type="AlphaFoldDB" id="A0A8S9ZPI4"/>
<proteinExistence type="predicted"/>
<keyword evidence="3" id="KW-0677">Repeat</keyword>
<dbReference type="PANTHER" id="PTHR19849:SF0">
    <property type="entry name" value="PHOSPHOLIPASE A-2-ACTIVATING PROTEIN"/>
    <property type="match status" value="1"/>
</dbReference>
<evidence type="ECO:0000256" key="4">
    <source>
        <dbReference type="PROSITE-ProRule" id="PRU00221"/>
    </source>
</evidence>
<dbReference type="SUPFAM" id="SSF50978">
    <property type="entry name" value="WD40 repeat-like"/>
    <property type="match status" value="1"/>
</dbReference>
<dbReference type="PANTHER" id="PTHR19849">
    <property type="entry name" value="PHOSPHOLIPASE A-2-ACTIVATING PROTEIN"/>
    <property type="match status" value="1"/>
</dbReference>
<evidence type="ECO:0000313" key="6">
    <source>
        <dbReference type="Proteomes" id="UP000605970"/>
    </source>
</evidence>
<dbReference type="SMART" id="SM00320">
    <property type="entry name" value="WD40"/>
    <property type="match status" value="6"/>
</dbReference>
<dbReference type="GO" id="GO:0043161">
    <property type="term" value="P:proteasome-mediated ubiquitin-dependent protein catabolic process"/>
    <property type="evidence" value="ECO:0007669"/>
    <property type="project" value="TreeGrafter"/>
</dbReference>
<dbReference type="OrthoDB" id="10265988at2759"/>
<feature type="repeat" description="WD" evidence="4">
    <location>
        <begin position="31"/>
        <end position="71"/>
    </location>
</feature>
<dbReference type="GO" id="GO:0043130">
    <property type="term" value="F:ubiquitin binding"/>
    <property type="evidence" value="ECO:0007669"/>
    <property type="project" value="TreeGrafter"/>
</dbReference>
<dbReference type="PRINTS" id="PR00320">
    <property type="entry name" value="GPROTEINBRPT"/>
</dbReference>
<feature type="repeat" description="WD" evidence="4">
    <location>
        <begin position="125"/>
        <end position="159"/>
    </location>
</feature>
<feature type="repeat" description="WD" evidence="4">
    <location>
        <begin position="216"/>
        <end position="256"/>
    </location>
</feature>
<evidence type="ECO:0000313" key="5">
    <source>
        <dbReference type="EMBL" id="KAF7635195.1"/>
    </source>
</evidence>
<keyword evidence="6" id="KW-1185">Reference proteome</keyword>
<keyword evidence="1" id="KW-0963">Cytoplasm</keyword>
<evidence type="ECO:0000256" key="3">
    <source>
        <dbReference type="ARBA" id="ARBA00022737"/>
    </source>
</evidence>
<evidence type="ECO:0000256" key="2">
    <source>
        <dbReference type="ARBA" id="ARBA00022574"/>
    </source>
</evidence>
<dbReference type="EMBL" id="JABEBT010000045">
    <property type="protein sequence ID" value="KAF7635195.1"/>
    <property type="molecule type" value="Genomic_DNA"/>
</dbReference>
<dbReference type="InterPro" id="IPR015943">
    <property type="entry name" value="WD40/YVTN_repeat-like_dom_sf"/>
</dbReference>
<dbReference type="GO" id="GO:0005634">
    <property type="term" value="C:nucleus"/>
    <property type="evidence" value="ECO:0007669"/>
    <property type="project" value="TreeGrafter"/>
</dbReference>
<dbReference type="Proteomes" id="UP000605970">
    <property type="component" value="Unassembled WGS sequence"/>
</dbReference>
<sequence length="483" mass="53624">MDISENGPSTSKSSLSNADQEQLQFSLSSIIQAHSDDVKCVIESKTGQLISGGRDGFLKIWSNENLNWVNTSTMQQSNSLAINSISLGSAPNAGFESLICLGRKNGSIAIYNASTTKVQEPVKVLQGHKSNVCALYFDDKTGFLMSGSWDHNAVVWPLEHLLKEDGSNVSIGFLSGHKCSVWAVSTIPSRLPKFLTGSADKTIKMWSRDYEVISEFIGHTDVVRSLIVISDLYFFSSSNDATIILWDIQNCTRIRNFLPQHDNFIYTMSLLHTSQADLLISAGEGGCIDIWNLQADATLVYKQALKIPVQSIWSIASMRNGDFAIASSSGMVLVFTTDILRRAPDDIQEFFYSSQYEELALKEKETQAAKDSSFDLSRFSSQNDNLGSNSGYFRQIVSDKVGTEDFHDPLTGSGRYIPGTSSATPISIDKKRPRNNFVPLEDFYKFGREGVSQKVLTCLQDMNLGLFKPLKMTDDEVRIYKIF</sequence>
<name>A0A8S9ZPI4_9BILA</name>